<accession>A0AAW7ZDH6</accession>
<evidence type="ECO:0000259" key="1">
    <source>
        <dbReference type="Pfam" id="PF00582"/>
    </source>
</evidence>
<dbReference type="EMBL" id="JARPTC010000013">
    <property type="protein sequence ID" value="MDO7787387.1"/>
    <property type="molecule type" value="Genomic_DNA"/>
</dbReference>
<dbReference type="Pfam" id="PF00582">
    <property type="entry name" value="Usp"/>
    <property type="match status" value="1"/>
</dbReference>
<gene>
    <name evidence="2" type="ORF">P6N53_09165</name>
</gene>
<dbReference type="AlphaFoldDB" id="A0AAW7ZDH6"/>
<organism evidence="2 3">
    <name type="scientific">Desulforamulus aquiferis</name>
    <dbReference type="NCBI Taxonomy" id="1397668"/>
    <lineage>
        <taxon>Bacteria</taxon>
        <taxon>Bacillati</taxon>
        <taxon>Bacillota</taxon>
        <taxon>Clostridia</taxon>
        <taxon>Eubacteriales</taxon>
        <taxon>Peptococcaceae</taxon>
        <taxon>Desulforamulus</taxon>
    </lineage>
</organism>
<feature type="domain" description="UspA" evidence="1">
    <location>
        <begin position="1"/>
        <end position="56"/>
    </location>
</feature>
<reference evidence="2" key="1">
    <citation type="journal article" date="2023" name="J. Hazard. Mater.">
        <title>Anaerobic biodegradation of pyrene and benzo[a]pyrene by a new sulfate-reducing Desulforamulus aquiferis strain DSA.</title>
        <authorList>
            <person name="Zhang Z."/>
            <person name="Sun J."/>
            <person name="Gong X."/>
            <person name="Wang C."/>
            <person name="Wang H."/>
        </authorList>
    </citation>
    <scope>NUCLEOTIDE SEQUENCE</scope>
    <source>
        <strain evidence="2">DSA</strain>
    </source>
</reference>
<proteinExistence type="predicted"/>
<dbReference type="InterPro" id="IPR014729">
    <property type="entry name" value="Rossmann-like_a/b/a_fold"/>
</dbReference>
<reference evidence="2" key="2">
    <citation type="submission" date="2023-03" db="EMBL/GenBank/DDBJ databases">
        <authorList>
            <person name="Zhang Z."/>
        </authorList>
    </citation>
    <scope>NUCLEOTIDE SEQUENCE</scope>
    <source>
        <strain evidence="2">DSA</strain>
    </source>
</reference>
<dbReference type="InterPro" id="IPR006016">
    <property type="entry name" value="UspA"/>
</dbReference>
<dbReference type="SUPFAM" id="SSF52402">
    <property type="entry name" value="Adenine nucleotide alpha hydrolases-like"/>
    <property type="match status" value="1"/>
</dbReference>
<dbReference type="RefSeq" id="WP_304542531.1">
    <property type="nucleotide sequence ID" value="NZ_JARPTC010000013.1"/>
</dbReference>
<dbReference type="Gene3D" id="3.40.50.620">
    <property type="entry name" value="HUPs"/>
    <property type="match status" value="1"/>
</dbReference>
<keyword evidence="3" id="KW-1185">Reference proteome</keyword>
<dbReference type="CDD" id="cd00293">
    <property type="entry name" value="USP-like"/>
    <property type="match status" value="1"/>
</dbReference>
<protein>
    <submittedName>
        <fullName evidence="2">Universal stress protein</fullName>
    </submittedName>
</protein>
<dbReference type="Proteomes" id="UP001172911">
    <property type="component" value="Unassembled WGS sequence"/>
</dbReference>
<name>A0AAW7ZDH6_9FIRM</name>
<sequence length="156" mass="16851">MSARILFITDGSPSSMAAAETAIEFASFKNAILHVVFILDQGWRNLLGDEWMSSSSTRISFQDWLEIGLTEQAESILNNTIELAGITSVETIAEVKVGKTETVIYDTVSMIKPLLLVLPNPYSTAPGAAGGLSYNIKSLTKKITCPIYLGPKLPIA</sequence>
<comment type="caution">
    <text evidence="2">The sequence shown here is derived from an EMBL/GenBank/DDBJ whole genome shotgun (WGS) entry which is preliminary data.</text>
</comment>
<evidence type="ECO:0000313" key="2">
    <source>
        <dbReference type="EMBL" id="MDO7787387.1"/>
    </source>
</evidence>
<evidence type="ECO:0000313" key="3">
    <source>
        <dbReference type="Proteomes" id="UP001172911"/>
    </source>
</evidence>